<proteinExistence type="predicted"/>
<gene>
    <name evidence="1" type="ORF">GCM10007160_18470</name>
</gene>
<dbReference type="RefSeq" id="WP_189468426.1">
    <property type="nucleotide sequence ID" value="NZ_BMXS01000007.1"/>
</dbReference>
<accession>A0ABQ2YSW0</accession>
<dbReference type="EMBL" id="BMXS01000007">
    <property type="protein sequence ID" value="GGX91279.1"/>
    <property type="molecule type" value="Genomic_DNA"/>
</dbReference>
<reference evidence="2" key="1">
    <citation type="journal article" date="2019" name="Int. J. Syst. Evol. Microbiol.">
        <title>The Global Catalogue of Microorganisms (GCM) 10K type strain sequencing project: providing services to taxonomists for standard genome sequencing and annotation.</title>
        <authorList>
            <consortium name="The Broad Institute Genomics Platform"/>
            <consortium name="The Broad Institute Genome Sequencing Center for Infectious Disease"/>
            <person name="Wu L."/>
            <person name="Ma J."/>
        </authorList>
    </citation>
    <scope>NUCLEOTIDE SEQUENCE [LARGE SCALE GENOMIC DNA]</scope>
    <source>
        <strain evidence="2">KCTC 22228</strain>
    </source>
</reference>
<name>A0ABQ2YSW0_9GAMM</name>
<evidence type="ECO:0000313" key="2">
    <source>
        <dbReference type="Proteomes" id="UP000653056"/>
    </source>
</evidence>
<evidence type="ECO:0000313" key="1">
    <source>
        <dbReference type="EMBL" id="GGX91279.1"/>
    </source>
</evidence>
<keyword evidence="2" id="KW-1185">Reference proteome</keyword>
<sequence length="227" mass="25694">MTDIFVSAIATAASHGKKPTKAVAHEKLKEIIETMGEQYIDSSAKDALASLYAYFMPKAPAKPKSDFEWVAKAVAKDDARYYLNWVYVTEKHIVGTDGHRLHMARNWEGLEPGFYDVSGVRCHDPNWAQYPNYERVVPDPVMNGEYSPYEINKDALDVHVKDDKLKFFKLPDCHGNEENGPHVDRDYFLAAMSMEKSSANVWIAKKESTIRLDLPGGRTAVVMPLRQ</sequence>
<dbReference type="Gene3D" id="3.70.10.10">
    <property type="match status" value="1"/>
</dbReference>
<comment type="caution">
    <text evidence="1">The sequence shown here is derived from an EMBL/GenBank/DDBJ whole genome shotgun (WGS) entry which is preliminary data.</text>
</comment>
<protein>
    <submittedName>
        <fullName evidence="1">Uncharacterized protein</fullName>
    </submittedName>
</protein>
<dbReference type="Proteomes" id="UP000653056">
    <property type="component" value="Unassembled WGS sequence"/>
</dbReference>
<organism evidence="1 2">
    <name type="scientific">Litchfieldella qijiaojingensis</name>
    <dbReference type="NCBI Taxonomy" id="980347"/>
    <lineage>
        <taxon>Bacteria</taxon>
        <taxon>Pseudomonadati</taxon>
        <taxon>Pseudomonadota</taxon>
        <taxon>Gammaproteobacteria</taxon>
        <taxon>Oceanospirillales</taxon>
        <taxon>Halomonadaceae</taxon>
        <taxon>Litchfieldella</taxon>
    </lineage>
</organism>